<dbReference type="EMBL" id="VZCY01000100">
    <property type="protein sequence ID" value="MQN10692.1"/>
    <property type="molecule type" value="Genomic_DNA"/>
</dbReference>
<dbReference type="InterPro" id="IPR014756">
    <property type="entry name" value="Ig_E-set"/>
</dbReference>
<dbReference type="Proteomes" id="UP000406735">
    <property type="component" value="Unassembled WGS sequence"/>
</dbReference>
<protein>
    <submittedName>
        <fullName evidence="1">Esterase</fullName>
    </submittedName>
</protein>
<gene>
    <name evidence="1" type="ORF">F7D97_12350</name>
</gene>
<accession>A0A6A7VYL4</accession>
<dbReference type="InterPro" id="IPR029058">
    <property type="entry name" value="AB_hydrolase_fold"/>
</dbReference>
<dbReference type="GO" id="GO:0016747">
    <property type="term" value="F:acyltransferase activity, transferring groups other than amino-acyl groups"/>
    <property type="evidence" value="ECO:0007669"/>
    <property type="project" value="TreeGrafter"/>
</dbReference>
<dbReference type="InterPro" id="IPR000801">
    <property type="entry name" value="Esterase-like"/>
</dbReference>
<organism evidence="1 2">
    <name type="scientific">Segatella copri</name>
    <dbReference type="NCBI Taxonomy" id="165179"/>
    <lineage>
        <taxon>Bacteria</taxon>
        <taxon>Pseudomonadati</taxon>
        <taxon>Bacteroidota</taxon>
        <taxon>Bacteroidia</taxon>
        <taxon>Bacteroidales</taxon>
        <taxon>Prevotellaceae</taxon>
        <taxon>Segatella</taxon>
    </lineage>
</organism>
<name>A0A6A7VYL4_9BACT</name>
<dbReference type="InterPro" id="IPR013783">
    <property type="entry name" value="Ig-like_fold"/>
</dbReference>
<dbReference type="Gene3D" id="2.60.40.10">
    <property type="entry name" value="Immunoglobulins"/>
    <property type="match status" value="1"/>
</dbReference>
<dbReference type="PANTHER" id="PTHR48098:SF1">
    <property type="entry name" value="DIACYLGLYCEROL ACYLTRANSFERASE_MYCOLYLTRANSFERASE AG85A"/>
    <property type="match status" value="1"/>
</dbReference>
<evidence type="ECO:0000313" key="2">
    <source>
        <dbReference type="Proteomes" id="UP000406735"/>
    </source>
</evidence>
<dbReference type="AlphaFoldDB" id="A0A6A7VYL4"/>
<evidence type="ECO:0000313" key="1">
    <source>
        <dbReference type="EMBL" id="MQN10692.1"/>
    </source>
</evidence>
<dbReference type="SUPFAM" id="SSF81296">
    <property type="entry name" value="E set domains"/>
    <property type="match status" value="1"/>
</dbReference>
<dbReference type="Pfam" id="PF00756">
    <property type="entry name" value="Esterase"/>
    <property type="match status" value="1"/>
</dbReference>
<proteinExistence type="predicted"/>
<reference evidence="1 2" key="1">
    <citation type="submission" date="2019-09" db="EMBL/GenBank/DDBJ databases">
        <title>Distinct polysaccharide growth profiles of human intestinal Prevotella copri isolates.</title>
        <authorList>
            <person name="Fehlner-Peach H."/>
            <person name="Magnabosco C."/>
            <person name="Raghavan V."/>
            <person name="Scher J.U."/>
            <person name="Tett A."/>
            <person name="Cox L.M."/>
            <person name="Gottsegen C."/>
            <person name="Watters A."/>
            <person name="Wiltshire- Gordon J.D."/>
            <person name="Segata N."/>
            <person name="Bonneau R."/>
            <person name="Littman D.R."/>
        </authorList>
    </citation>
    <scope>NUCLEOTIDE SEQUENCE [LARGE SCALE GENOMIC DNA]</scope>
    <source>
        <strain evidence="2">iK21513</strain>
    </source>
</reference>
<dbReference type="InterPro" id="IPR050583">
    <property type="entry name" value="Mycobacterial_A85_antigen"/>
</dbReference>
<dbReference type="Gene3D" id="3.40.50.1820">
    <property type="entry name" value="alpha/beta hydrolase"/>
    <property type="match status" value="1"/>
</dbReference>
<dbReference type="CDD" id="cd11294">
    <property type="entry name" value="E_set_Esterase_like_N"/>
    <property type="match status" value="1"/>
</dbReference>
<dbReference type="RefSeq" id="WP_153079667.1">
    <property type="nucleotide sequence ID" value="NZ_VZAU01000091.1"/>
</dbReference>
<sequence length="400" mass="44208">MKRFSILAITLCAICGSAFGQQALFGGQMPLSPEIHADKTVTFRCMAPEAQKVQITGDFLPTKKIDTPMGKYDMPGVADLKKDEKGVWSFTTTAPLVPELYSYTMMVDGASVTDHLNVYTVRDIANVSNYFLVGGGKADLYKVNKVAHGTVSKVWYDDAKAGLTRRMTVYTPAGYETSKQKYPVLYLLHGIGGDEEAWMDLGRASQILDNLIAQGKAKPMIVVMTNGNISQEAAPGQTSDNLIVPALGLPKTMEGSFEASFPEVVKFMDSRYRTIANTQGRAIAGLSMGGFHSFYISINNPKTFGYVGLFSAAIGKEQRSGGANEYIYDNVDDKLANLFAAKPKLFWIGIGNSDFLYKDNTALREKLDSKGYKYTYMETDGGHIWRNWRIYLAEFVQKIF</sequence>
<dbReference type="PANTHER" id="PTHR48098">
    <property type="entry name" value="ENTEROCHELIN ESTERASE-RELATED"/>
    <property type="match status" value="1"/>
</dbReference>
<dbReference type="SUPFAM" id="SSF53474">
    <property type="entry name" value="alpha/beta-Hydrolases"/>
    <property type="match status" value="1"/>
</dbReference>
<comment type="caution">
    <text evidence="1">The sequence shown here is derived from an EMBL/GenBank/DDBJ whole genome shotgun (WGS) entry which is preliminary data.</text>
</comment>